<dbReference type="PROSITE" id="PS51459">
    <property type="entry name" value="FIDO"/>
    <property type="match status" value="1"/>
</dbReference>
<dbReference type="InterPro" id="IPR040198">
    <property type="entry name" value="Fido_containing"/>
</dbReference>
<dbReference type="Proteomes" id="UP001194714">
    <property type="component" value="Unassembled WGS sequence"/>
</dbReference>
<evidence type="ECO:0000313" key="3">
    <source>
        <dbReference type="Proteomes" id="UP001194714"/>
    </source>
</evidence>
<protein>
    <recommendedName>
        <fullName evidence="1">Fido domain-containing protein</fullName>
    </recommendedName>
</protein>
<reference evidence="2 3" key="1">
    <citation type="submission" date="2020-01" db="EMBL/GenBank/DDBJ databases">
        <title>Draft genome sequence of Cand. Neptunochlamydia vexilliferae K9.</title>
        <authorList>
            <person name="Schulz F."/>
            <person name="Koestlbacher S."/>
            <person name="Wascher F."/>
            <person name="Pizzetti I."/>
            <person name="Horn M."/>
        </authorList>
    </citation>
    <scope>NUCLEOTIDE SEQUENCE [LARGE SCALE GENOMIC DNA]</scope>
    <source>
        <strain evidence="2 3">K9</strain>
    </source>
</reference>
<dbReference type="EMBL" id="JAAEJV010000054">
    <property type="protein sequence ID" value="MBF5059951.1"/>
    <property type="molecule type" value="Genomic_DNA"/>
</dbReference>
<dbReference type="InterPro" id="IPR036597">
    <property type="entry name" value="Fido-like_dom_sf"/>
</dbReference>
<name>A0ABS0B0M4_9BACT</name>
<sequence>MGSPDKKLAVLHQLSQEFEPISLKELLGKLGDGYVGRSVRRWLAEMIKEGLLEKIGDKRGAKYKVIHRDKRSSSAGGGCFRVESMKVVGKIRSPIYERHPISYIDEWLESYEPNVTYYIPESFRAELLKAGTRSQGRDPAGTYAHQIFNRLLIDLSYNSSRLEGNTYSLLDTKRLVLEGESAQGKLDEEKVMILNHKEAIRYLVDTAHRLEVSYETICTLHYLLSDGLLGQGYGGKVRAHGVRITGSTYVPYEDPKTLERQLEKIARKGTLIMDPYEQSFFLLVHISYLQAFIDVNKRTARLNSNIPLIKGNLVPLSFNDVDRDDYSSAVIAIYELQDIRPLLDLYIFSYMRTCAIYDAAAESIGFDEIRVRYRQERRAVIREIILKGLTGIQMKEYISLEGARLIQEKDRAAFIEDVLEDLKLIDRTRIAGLGITPEQLEGWLAKDHL</sequence>
<dbReference type="Pfam" id="PF02661">
    <property type="entry name" value="Fic"/>
    <property type="match status" value="1"/>
</dbReference>
<dbReference type="SUPFAM" id="SSF140931">
    <property type="entry name" value="Fic-like"/>
    <property type="match status" value="1"/>
</dbReference>
<organism evidence="2 3">
    <name type="scientific">Candidatus Neptunichlamydia vexilliferae</name>
    <dbReference type="NCBI Taxonomy" id="1651774"/>
    <lineage>
        <taxon>Bacteria</taxon>
        <taxon>Pseudomonadati</taxon>
        <taxon>Chlamydiota</taxon>
        <taxon>Chlamydiia</taxon>
        <taxon>Parachlamydiales</taxon>
        <taxon>Simkaniaceae</taxon>
        <taxon>Candidatus Neptunichlamydia</taxon>
    </lineage>
</organism>
<proteinExistence type="predicted"/>
<accession>A0ABS0B0M4</accession>
<dbReference type="PANTHER" id="PTHR13504">
    <property type="entry name" value="FIDO DOMAIN-CONTAINING PROTEIN DDB_G0283145"/>
    <property type="match status" value="1"/>
</dbReference>
<feature type="domain" description="Fido" evidence="1">
    <location>
        <begin position="212"/>
        <end position="348"/>
    </location>
</feature>
<dbReference type="RefSeq" id="WP_194848274.1">
    <property type="nucleotide sequence ID" value="NZ_JAAEJV010000054.1"/>
</dbReference>
<dbReference type="Gene3D" id="1.10.3290.10">
    <property type="entry name" value="Fido-like domain"/>
    <property type="match status" value="1"/>
</dbReference>
<evidence type="ECO:0000259" key="1">
    <source>
        <dbReference type="PROSITE" id="PS51459"/>
    </source>
</evidence>
<dbReference type="PANTHER" id="PTHR13504:SF38">
    <property type="entry name" value="FIDO DOMAIN-CONTAINING PROTEIN"/>
    <property type="match status" value="1"/>
</dbReference>
<dbReference type="InterPro" id="IPR003812">
    <property type="entry name" value="Fido"/>
</dbReference>
<comment type="caution">
    <text evidence="2">The sequence shown here is derived from an EMBL/GenBank/DDBJ whole genome shotgun (WGS) entry which is preliminary data.</text>
</comment>
<gene>
    <name evidence="2" type="ORF">NEPTK9_001475</name>
</gene>
<evidence type="ECO:0000313" key="2">
    <source>
        <dbReference type="EMBL" id="MBF5059951.1"/>
    </source>
</evidence>
<keyword evidence="3" id="KW-1185">Reference proteome</keyword>